<feature type="transmembrane region" description="Helical" evidence="6">
    <location>
        <begin position="20"/>
        <end position="43"/>
    </location>
</feature>
<dbReference type="AlphaFoldDB" id="A0A8H6ZD86"/>
<keyword evidence="5 6" id="KW-0472">Membrane</keyword>
<feature type="transmembrane region" description="Helical" evidence="6">
    <location>
        <begin position="171"/>
        <end position="189"/>
    </location>
</feature>
<accession>A0A8H6ZD86</accession>
<evidence type="ECO:0000256" key="1">
    <source>
        <dbReference type="ARBA" id="ARBA00004141"/>
    </source>
</evidence>
<feature type="transmembrane region" description="Helical" evidence="6">
    <location>
        <begin position="195"/>
        <end position="214"/>
    </location>
</feature>
<evidence type="ECO:0000313" key="8">
    <source>
        <dbReference type="EMBL" id="KAF7375262.1"/>
    </source>
</evidence>
<dbReference type="OrthoDB" id="419616at2759"/>
<keyword evidence="9" id="KW-1185">Reference proteome</keyword>
<comment type="caution">
    <text evidence="8">The sequence shown here is derived from an EMBL/GenBank/DDBJ whole genome shotgun (WGS) entry which is preliminary data.</text>
</comment>
<dbReference type="Gene3D" id="1.20.1250.20">
    <property type="entry name" value="MFS general substrate transporter like domains"/>
    <property type="match status" value="1"/>
</dbReference>
<evidence type="ECO:0000256" key="3">
    <source>
        <dbReference type="ARBA" id="ARBA00022692"/>
    </source>
</evidence>
<dbReference type="InterPro" id="IPR036259">
    <property type="entry name" value="MFS_trans_sf"/>
</dbReference>
<dbReference type="PANTHER" id="PTHR23504">
    <property type="entry name" value="MAJOR FACILITATOR SUPERFAMILY DOMAIN-CONTAINING PROTEIN 10"/>
    <property type="match status" value="1"/>
</dbReference>
<evidence type="ECO:0000256" key="5">
    <source>
        <dbReference type="ARBA" id="ARBA00023136"/>
    </source>
</evidence>
<gene>
    <name evidence="8" type="ORF">MSAN_00412900</name>
</gene>
<evidence type="ECO:0000259" key="7">
    <source>
        <dbReference type="PROSITE" id="PS50850"/>
    </source>
</evidence>
<proteinExistence type="predicted"/>
<dbReference type="Proteomes" id="UP000623467">
    <property type="component" value="Unassembled WGS sequence"/>
</dbReference>
<reference evidence="8" key="1">
    <citation type="submission" date="2020-05" db="EMBL/GenBank/DDBJ databases">
        <title>Mycena genomes resolve the evolution of fungal bioluminescence.</title>
        <authorList>
            <person name="Tsai I.J."/>
        </authorList>
    </citation>
    <scope>NUCLEOTIDE SEQUENCE</scope>
    <source>
        <strain evidence="8">160909Yilan</strain>
    </source>
</reference>
<evidence type="ECO:0000313" key="9">
    <source>
        <dbReference type="Proteomes" id="UP000623467"/>
    </source>
</evidence>
<evidence type="ECO:0000256" key="6">
    <source>
        <dbReference type="SAM" id="Phobius"/>
    </source>
</evidence>
<dbReference type="GO" id="GO:0016020">
    <property type="term" value="C:membrane"/>
    <property type="evidence" value="ECO:0007669"/>
    <property type="project" value="UniProtKB-SubCell"/>
</dbReference>
<evidence type="ECO:0000256" key="2">
    <source>
        <dbReference type="ARBA" id="ARBA00022448"/>
    </source>
</evidence>
<keyword evidence="3 6" id="KW-0812">Transmembrane</keyword>
<feature type="transmembrane region" description="Helical" evidence="6">
    <location>
        <begin position="63"/>
        <end position="82"/>
    </location>
</feature>
<feature type="domain" description="Major facilitator superfamily (MFS) profile" evidence="7">
    <location>
        <begin position="1"/>
        <end position="222"/>
    </location>
</feature>
<feature type="transmembrane region" description="Helical" evidence="6">
    <location>
        <begin position="123"/>
        <end position="150"/>
    </location>
</feature>
<dbReference type="InterPro" id="IPR011701">
    <property type="entry name" value="MFS"/>
</dbReference>
<dbReference type="PANTHER" id="PTHR23504:SF15">
    <property type="entry name" value="MAJOR FACILITATOR SUPERFAMILY (MFS) PROFILE DOMAIN-CONTAINING PROTEIN"/>
    <property type="match status" value="1"/>
</dbReference>
<dbReference type="EMBL" id="JACAZH010000002">
    <property type="protein sequence ID" value="KAF7375262.1"/>
    <property type="molecule type" value="Genomic_DNA"/>
</dbReference>
<organism evidence="8 9">
    <name type="scientific">Mycena sanguinolenta</name>
    <dbReference type="NCBI Taxonomy" id="230812"/>
    <lineage>
        <taxon>Eukaryota</taxon>
        <taxon>Fungi</taxon>
        <taxon>Dikarya</taxon>
        <taxon>Basidiomycota</taxon>
        <taxon>Agaricomycotina</taxon>
        <taxon>Agaricomycetes</taxon>
        <taxon>Agaricomycetidae</taxon>
        <taxon>Agaricales</taxon>
        <taxon>Marasmiineae</taxon>
        <taxon>Mycenaceae</taxon>
        <taxon>Mycena</taxon>
    </lineage>
</organism>
<comment type="subcellular location">
    <subcellularLocation>
        <location evidence="1">Membrane</location>
        <topology evidence="1">Multi-pass membrane protein</topology>
    </subcellularLocation>
</comment>
<dbReference type="SUPFAM" id="SSF103473">
    <property type="entry name" value="MFS general substrate transporter"/>
    <property type="match status" value="1"/>
</dbReference>
<protein>
    <submittedName>
        <fullName evidence="8">Major facilitator superfamily multidrug-resistance DHA1 sub-family</fullName>
    </submittedName>
</protein>
<sequence>MLITRGNARGPRRLRELLVFPVLISVSNYVAIGFLNTTMGALIPLFLAMPVEIGGLGQPPHKIGLILSAYGVATGFFQVLFFARMVHRFGERRVFINGLMTCAPVFSLFPIISMIARHSGISFMVYILVGCILALGAVMDTSFGAIFIFVTSSAPKSSRGAVNGMSQTLVALARAIGPAMATSLFSFSVQHNILGGYMVYLVFVILSGFALVLAKHLPAEVWEELDD</sequence>
<dbReference type="Pfam" id="PF07690">
    <property type="entry name" value="MFS_1"/>
    <property type="match status" value="1"/>
</dbReference>
<keyword evidence="4 6" id="KW-1133">Transmembrane helix</keyword>
<evidence type="ECO:0000256" key="4">
    <source>
        <dbReference type="ARBA" id="ARBA00022989"/>
    </source>
</evidence>
<keyword evidence="2" id="KW-0813">Transport</keyword>
<feature type="transmembrane region" description="Helical" evidence="6">
    <location>
        <begin position="94"/>
        <end position="117"/>
    </location>
</feature>
<dbReference type="GO" id="GO:0022857">
    <property type="term" value="F:transmembrane transporter activity"/>
    <property type="evidence" value="ECO:0007669"/>
    <property type="project" value="InterPro"/>
</dbReference>
<name>A0A8H6ZD86_9AGAR</name>
<dbReference type="InterPro" id="IPR020846">
    <property type="entry name" value="MFS_dom"/>
</dbReference>
<dbReference type="PROSITE" id="PS50850">
    <property type="entry name" value="MFS"/>
    <property type="match status" value="1"/>
</dbReference>